<accession>A0A6G4XHQ5</accession>
<reference evidence="1 2" key="1">
    <citation type="submission" date="2020-02" db="EMBL/GenBank/DDBJ databases">
        <title>Whole-genome analyses of novel actinobacteria.</title>
        <authorList>
            <person name="Sahin N."/>
            <person name="Tokatli A."/>
        </authorList>
    </citation>
    <scope>NUCLEOTIDE SEQUENCE [LARGE SCALE GENOMIC DNA]</scope>
    <source>
        <strain evidence="1 2">YC504</strain>
    </source>
</reference>
<gene>
    <name evidence="1" type="ORF">G6045_11955</name>
</gene>
<dbReference type="Proteomes" id="UP000481109">
    <property type="component" value="Unassembled WGS sequence"/>
</dbReference>
<organism evidence="1 2">
    <name type="scientific">Streptomyces mesophilus</name>
    <dbReference type="NCBI Taxonomy" id="1775132"/>
    <lineage>
        <taxon>Bacteria</taxon>
        <taxon>Bacillati</taxon>
        <taxon>Actinomycetota</taxon>
        <taxon>Actinomycetes</taxon>
        <taxon>Kitasatosporales</taxon>
        <taxon>Streptomycetaceae</taxon>
        <taxon>Streptomyces</taxon>
    </lineage>
</organism>
<name>A0A6G4XHQ5_9ACTN</name>
<sequence>PQDARPVSFGPEFPVYVQRGRGQGVVSVDGLPEGPVLVELWHQGEGYTCVYTLNRRNKDDDLLFNTTLVDLRGSAAVHHKGNRPLRLRVDADNDWTVQIRPVSVARELGEGLQGRGPEVLTYRGMLADLDVSFAGDEDGDDDGGSMSIYTSPAGTVHEDKRDMLMYEVGRLNQTFPLTEGPLILLIEADGAWSLRARPVPTPDPVIAQRTGMYEGRGEQTVTLVNPTPGRPCLLDYTIVSEDSWGYRTELLDEYDEAETFLEGSQDGDTGRVVAFREGQTEIRIRIKGAGDWSLRPLPLEHAPPLQGPVAGVGRAVFRHTGAPMMLTLERTSRDETPLVVNSIQTGGRTAITAQAGNGRRPVTGPVWVQNGECYISVRTPGETAWKLTPAAAQSAEPFDRKIEGRGYTLVYYSGPGADLVFKGDGGAIGAVWRLDASFEPVDRLQVGPGKFRAAGPGFLQVRIAGKWELSV</sequence>
<feature type="non-terminal residue" evidence="1">
    <location>
        <position position="1"/>
    </location>
</feature>
<proteinExistence type="predicted"/>
<keyword evidence="2" id="KW-1185">Reference proteome</keyword>
<comment type="caution">
    <text evidence="1">The sequence shown here is derived from an EMBL/GenBank/DDBJ whole genome shotgun (WGS) entry which is preliminary data.</text>
</comment>
<dbReference type="EMBL" id="JAAKZW010000034">
    <property type="protein sequence ID" value="NGO76367.1"/>
    <property type="molecule type" value="Genomic_DNA"/>
</dbReference>
<protein>
    <submittedName>
        <fullName evidence="1">Uncharacterized protein</fullName>
    </submittedName>
</protein>
<evidence type="ECO:0000313" key="1">
    <source>
        <dbReference type="EMBL" id="NGO76367.1"/>
    </source>
</evidence>
<dbReference type="AlphaFoldDB" id="A0A6G4XHQ5"/>
<evidence type="ECO:0000313" key="2">
    <source>
        <dbReference type="Proteomes" id="UP000481109"/>
    </source>
</evidence>